<dbReference type="AlphaFoldDB" id="C5K4X0"/>
<gene>
    <name evidence="1" type="ORF">Pmar_PMAR010126</name>
</gene>
<dbReference type="Proteomes" id="UP000007800">
    <property type="component" value="Unassembled WGS sequence"/>
</dbReference>
<protein>
    <submittedName>
        <fullName evidence="1">Uncharacterized protein</fullName>
    </submittedName>
</protein>
<organism evidence="2">
    <name type="scientific">Perkinsus marinus (strain ATCC 50983 / TXsc)</name>
    <dbReference type="NCBI Taxonomy" id="423536"/>
    <lineage>
        <taxon>Eukaryota</taxon>
        <taxon>Sar</taxon>
        <taxon>Alveolata</taxon>
        <taxon>Perkinsozoa</taxon>
        <taxon>Perkinsea</taxon>
        <taxon>Perkinsida</taxon>
        <taxon>Perkinsidae</taxon>
        <taxon>Perkinsus</taxon>
    </lineage>
</organism>
<sequence length="80" mass="9125">VLIDDKRLIIDKTRLNVDHNRCIIDNDMLVHCSPQRTGETFVDSRKTSRGPIYSIMNVVSVSSIRRSGKLATTSKDLYFN</sequence>
<dbReference type="RefSeq" id="XP_002788596.1">
    <property type="nucleotide sequence ID" value="XM_002788550.1"/>
</dbReference>
<reference evidence="1 2" key="1">
    <citation type="submission" date="2008-07" db="EMBL/GenBank/DDBJ databases">
        <authorList>
            <person name="El-Sayed N."/>
            <person name="Caler E."/>
            <person name="Inman J."/>
            <person name="Amedeo P."/>
            <person name="Hass B."/>
            <person name="Wortman J."/>
        </authorList>
    </citation>
    <scope>NUCLEOTIDE SEQUENCE [LARGE SCALE GENOMIC DNA]</scope>
    <source>
        <strain evidence="2">ATCC 50983 / TXsc</strain>
    </source>
</reference>
<dbReference type="EMBL" id="GG670562">
    <property type="protein sequence ID" value="EER20392.1"/>
    <property type="molecule type" value="Genomic_DNA"/>
</dbReference>
<dbReference type="GeneID" id="9053943"/>
<accession>C5K4X0</accession>
<feature type="non-terminal residue" evidence="1">
    <location>
        <position position="80"/>
    </location>
</feature>
<evidence type="ECO:0000313" key="1">
    <source>
        <dbReference type="EMBL" id="EER20392.1"/>
    </source>
</evidence>
<name>C5K4X0_PERM5</name>
<keyword evidence="2" id="KW-1185">Reference proteome</keyword>
<dbReference type="InParanoid" id="C5K4X0"/>
<proteinExistence type="predicted"/>
<evidence type="ECO:0000313" key="2">
    <source>
        <dbReference type="Proteomes" id="UP000007800"/>
    </source>
</evidence>
<feature type="non-terminal residue" evidence="1">
    <location>
        <position position="1"/>
    </location>
</feature>